<keyword evidence="2" id="KW-1185">Reference proteome</keyword>
<proteinExistence type="predicted"/>
<name>A0ABD2C977_VESSQ</name>
<sequence>MYSVVVRSSNGVEEEKAVVTKKKVIGIRLEFRERFSDARADNTGGPLTDIDDYLFNFSLTFDECTPQFPRDVFLANTNEDGTLEFRERFSDARADNTGGPLTDIDDYLFNFSLTFDECTSQFPRDAFLANTNEDGTLHLCTGGPWILVAVP</sequence>
<reference evidence="1 2" key="1">
    <citation type="journal article" date="2024" name="Ann. Entomol. Soc. Am.">
        <title>Genomic analyses of the southern and eastern yellowjacket wasps (Hymenoptera: Vespidae) reveal evolutionary signatures of social life.</title>
        <authorList>
            <person name="Catto M.A."/>
            <person name="Caine P.B."/>
            <person name="Orr S.E."/>
            <person name="Hunt B.G."/>
            <person name="Goodisman M.A.D."/>
        </authorList>
    </citation>
    <scope>NUCLEOTIDE SEQUENCE [LARGE SCALE GENOMIC DNA]</scope>
    <source>
        <strain evidence="1">233</strain>
        <tissue evidence="1">Head and thorax</tissue>
    </source>
</reference>
<evidence type="ECO:0000313" key="2">
    <source>
        <dbReference type="Proteomes" id="UP001607302"/>
    </source>
</evidence>
<dbReference type="Proteomes" id="UP001607302">
    <property type="component" value="Unassembled WGS sequence"/>
</dbReference>
<comment type="caution">
    <text evidence="1">The sequence shown here is derived from an EMBL/GenBank/DDBJ whole genome shotgun (WGS) entry which is preliminary data.</text>
</comment>
<dbReference type="EMBL" id="JAUDFV010000006">
    <property type="protein sequence ID" value="KAL2741607.1"/>
    <property type="molecule type" value="Genomic_DNA"/>
</dbReference>
<accession>A0ABD2C977</accession>
<protein>
    <submittedName>
        <fullName evidence="1">Uncharacterized protein</fullName>
    </submittedName>
</protein>
<dbReference type="AlphaFoldDB" id="A0ABD2C977"/>
<organism evidence="1 2">
    <name type="scientific">Vespula squamosa</name>
    <name type="common">Southern yellow jacket</name>
    <name type="synonym">Wasp</name>
    <dbReference type="NCBI Taxonomy" id="30214"/>
    <lineage>
        <taxon>Eukaryota</taxon>
        <taxon>Metazoa</taxon>
        <taxon>Ecdysozoa</taxon>
        <taxon>Arthropoda</taxon>
        <taxon>Hexapoda</taxon>
        <taxon>Insecta</taxon>
        <taxon>Pterygota</taxon>
        <taxon>Neoptera</taxon>
        <taxon>Endopterygota</taxon>
        <taxon>Hymenoptera</taxon>
        <taxon>Apocrita</taxon>
        <taxon>Aculeata</taxon>
        <taxon>Vespoidea</taxon>
        <taxon>Vespidae</taxon>
        <taxon>Vespinae</taxon>
        <taxon>Vespula</taxon>
    </lineage>
</organism>
<evidence type="ECO:0000313" key="1">
    <source>
        <dbReference type="EMBL" id="KAL2741607.1"/>
    </source>
</evidence>
<gene>
    <name evidence="1" type="ORF">V1478_000016</name>
</gene>